<evidence type="ECO:0000313" key="2">
    <source>
        <dbReference type="Proteomes" id="UP000520156"/>
    </source>
</evidence>
<dbReference type="RefSeq" id="WP_185684136.1">
    <property type="nucleotide sequence ID" value="NZ_JACLAU010000025.1"/>
</dbReference>
<evidence type="ECO:0008006" key="3">
    <source>
        <dbReference type="Google" id="ProtNLM"/>
    </source>
</evidence>
<comment type="caution">
    <text evidence="1">The sequence shown here is derived from an EMBL/GenBank/DDBJ whole genome shotgun (WGS) entry which is preliminary data.</text>
</comment>
<dbReference type="Gene3D" id="1.25.40.10">
    <property type="entry name" value="Tetratricopeptide repeat domain"/>
    <property type="match status" value="1"/>
</dbReference>
<dbReference type="EMBL" id="JACLAU010000025">
    <property type="protein sequence ID" value="MBC2652747.1"/>
    <property type="molecule type" value="Genomic_DNA"/>
</dbReference>
<evidence type="ECO:0000313" key="1">
    <source>
        <dbReference type="EMBL" id="MBC2652747.1"/>
    </source>
</evidence>
<dbReference type="SUPFAM" id="SSF48452">
    <property type="entry name" value="TPR-like"/>
    <property type="match status" value="1"/>
</dbReference>
<sequence length="460" mass="49565">MSAEALRWRDQARVLRGAQRMVEADQAIARARTLAPADPLIAFLHAQSRYELGHPAAALFAEVCRLWPDNLDALRNRALAEASEGRPERARDLLAAALAEKPGWAEGHRVLAALEWVAGNTAGFDASYARAITAEPGHPALWLGWFAAVAQLRDWPRAEAVLDRAEAALGPSRPLVEARLFLATERGDEAEAERLLSLTADWPQPFVRIAAIRHALRRGQPERALAIALPLAQADPCSPLAGQAWPYVSTCWRLLGDERAGWLDGAPPFVRDAEVGLTAVELAGLADLLRGLHAFQLPYAEQSVRGGTQTDRSVLLRHEPLLQRAREALLAAVRDYVASLPPLDPTHPLLARPRDSLLIGGSWSVRLAAGGFNVAHSHPRGWISSAFYVSLPDPAAMGAAPAGHFQCGAPPVELGVELAPYATIAPQVGHVVLFPSTLWHGTVPFAAGERLNLAFDVVPG</sequence>
<name>A0A7X1KD34_9SPHN</name>
<keyword evidence="2" id="KW-1185">Reference proteome</keyword>
<dbReference type="InterPro" id="IPR011990">
    <property type="entry name" value="TPR-like_helical_dom_sf"/>
</dbReference>
<reference evidence="1 2" key="1">
    <citation type="submission" date="2020-08" db="EMBL/GenBank/DDBJ databases">
        <title>The genome sequence of Novosphingobium flavum 4Y4.</title>
        <authorList>
            <person name="Liu Y."/>
        </authorList>
    </citation>
    <scope>NUCLEOTIDE SEQUENCE [LARGE SCALE GENOMIC DNA]</scope>
    <source>
        <strain evidence="1 2">4Y4</strain>
    </source>
</reference>
<dbReference type="InterPro" id="IPR012668">
    <property type="entry name" value="CHP02466"/>
</dbReference>
<accession>A0A7X1KD34</accession>
<gene>
    <name evidence="1" type="ORF">H7F49_13675</name>
</gene>
<dbReference type="Proteomes" id="UP000520156">
    <property type="component" value="Unassembled WGS sequence"/>
</dbReference>
<organism evidence="1 2">
    <name type="scientific">Novosphingobium aerophilum</name>
    <dbReference type="NCBI Taxonomy" id="2839843"/>
    <lineage>
        <taxon>Bacteria</taxon>
        <taxon>Pseudomonadati</taxon>
        <taxon>Pseudomonadota</taxon>
        <taxon>Alphaproteobacteria</taxon>
        <taxon>Sphingomonadales</taxon>
        <taxon>Sphingomonadaceae</taxon>
        <taxon>Novosphingobium</taxon>
    </lineage>
</organism>
<dbReference type="Gene3D" id="2.60.120.620">
    <property type="entry name" value="q2cbj1_9rhob like domain"/>
    <property type="match status" value="1"/>
</dbReference>
<dbReference type="AlphaFoldDB" id="A0A7X1KD34"/>
<dbReference type="Pfam" id="PF13759">
    <property type="entry name" value="2OG-FeII_Oxy_5"/>
    <property type="match status" value="1"/>
</dbReference>
<proteinExistence type="predicted"/>
<protein>
    <recommendedName>
        <fullName evidence="3">Tetratricopeptide repeat protein</fullName>
    </recommendedName>
</protein>